<keyword evidence="1" id="KW-1133">Transmembrane helix</keyword>
<gene>
    <name evidence="3" type="ORF">D0U04_05175</name>
    <name evidence="2" type="ORF">DJ93_3421</name>
</gene>
<name>A0A090ZBQ6_9BACI</name>
<comment type="caution">
    <text evidence="2">The sequence shown here is derived from an EMBL/GenBank/DDBJ whole genome shotgun (WGS) entry which is preliminary data.</text>
</comment>
<organism evidence="2 4">
    <name type="scientific">Bacillus clarus</name>
    <dbReference type="NCBI Taxonomy" id="2338372"/>
    <lineage>
        <taxon>Bacteria</taxon>
        <taxon>Bacillati</taxon>
        <taxon>Bacillota</taxon>
        <taxon>Bacilli</taxon>
        <taxon>Bacillales</taxon>
        <taxon>Bacillaceae</taxon>
        <taxon>Bacillus</taxon>
        <taxon>Bacillus cereus group</taxon>
    </lineage>
</organism>
<dbReference type="EMBL" id="JMQC01000008">
    <property type="protein sequence ID" value="KFN01741.1"/>
    <property type="molecule type" value="Genomic_DNA"/>
</dbReference>
<feature type="transmembrane region" description="Helical" evidence="1">
    <location>
        <begin position="115"/>
        <end position="148"/>
    </location>
</feature>
<feature type="transmembrane region" description="Helical" evidence="1">
    <location>
        <begin position="31"/>
        <end position="52"/>
    </location>
</feature>
<evidence type="ECO:0000313" key="4">
    <source>
        <dbReference type="Proteomes" id="UP000029389"/>
    </source>
</evidence>
<feature type="transmembrane region" description="Helical" evidence="1">
    <location>
        <begin position="88"/>
        <end position="108"/>
    </location>
</feature>
<proteinExistence type="predicted"/>
<evidence type="ECO:0000313" key="5">
    <source>
        <dbReference type="Proteomes" id="UP000264294"/>
    </source>
</evidence>
<keyword evidence="1" id="KW-0472">Membrane</keyword>
<feature type="transmembrane region" description="Helical" evidence="1">
    <location>
        <begin position="214"/>
        <end position="234"/>
    </location>
</feature>
<feature type="transmembrane region" description="Helical" evidence="1">
    <location>
        <begin position="183"/>
        <end position="202"/>
    </location>
</feature>
<dbReference type="Proteomes" id="UP000264294">
    <property type="component" value="Unassembled WGS sequence"/>
</dbReference>
<sequence>MRLNAFQLKIFAMILMVIDHVYTYIPGMPMWMHHPGRIVSPIFFYFVVEGFFYTRNRTKYATRVFMWAAIMFAGSTLIQYIFPRENVLGYNIFLSLGFGIVLLCAIDYTKRTKNYLIGIPAVMIAAVAGMLTEANLYGVGMTLIFYFFREKKSWLIITYTLLSLMDVPGLIMSGEIFTDMGLFGYNNQGLMIFALPFFFLYNGERGLNNAFTKYMFYIFYPVHLWIIYTIGYFMSK</sequence>
<accession>A0A090ZBQ6</accession>
<evidence type="ECO:0000256" key="1">
    <source>
        <dbReference type="SAM" id="Phobius"/>
    </source>
</evidence>
<dbReference type="EMBL" id="QVOD01000004">
    <property type="protein sequence ID" value="RFT67858.1"/>
    <property type="molecule type" value="Genomic_DNA"/>
</dbReference>
<evidence type="ECO:0000313" key="2">
    <source>
        <dbReference type="EMBL" id="KFN01741.1"/>
    </source>
</evidence>
<evidence type="ECO:0000313" key="3">
    <source>
        <dbReference type="EMBL" id="RFT67858.1"/>
    </source>
</evidence>
<dbReference type="PATRIC" id="fig|1405.8.peg.3511"/>
<dbReference type="Pfam" id="PF05857">
    <property type="entry name" value="TraX"/>
    <property type="match status" value="1"/>
</dbReference>
<reference evidence="3 5" key="2">
    <citation type="submission" date="2018-08" db="EMBL/GenBank/DDBJ databases">
        <title>Bacillus clarus sp. nov. strain PS00077A.</title>
        <authorList>
            <person name="Mendez Acevedo M."/>
            <person name="Carroll L."/>
            <person name="Mukherjee M."/>
            <person name="Wiedmann M."/>
            <person name="Kovac J."/>
        </authorList>
    </citation>
    <scope>NUCLEOTIDE SEQUENCE [LARGE SCALE GENOMIC DNA]</scope>
    <source>
        <strain evidence="3 5">PS00077A</strain>
    </source>
</reference>
<keyword evidence="5" id="KW-1185">Reference proteome</keyword>
<keyword evidence="1" id="KW-0812">Transmembrane</keyword>
<feature type="transmembrane region" description="Helical" evidence="1">
    <location>
        <begin position="64"/>
        <end position="82"/>
    </location>
</feature>
<dbReference type="Proteomes" id="UP000029389">
    <property type="component" value="Unassembled WGS sequence"/>
</dbReference>
<dbReference type="RefSeq" id="WP_042982200.1">
    <property type="nucleotide sequence ID" value="NZ_JMQC01000008.1"/>
</dbReference>
<protein>
    <submittedName>
        <fullName evidence="3">Conjugal transfer protein TraX</fullName>
    </submittedName>
    <submittedName>
        <fullName evidence="2">TraX family protein</fullName>
    </submittedName>
</protein>
<dbReference type="InterPro" id="IPR008875">
    <property type="entry name" value="TraX"/>
</dbReference>
<dbReference type="AlphaFoldDB" id="A0A090ZBQ6"/>
<feature type="transmembrane region" description="Helical" evidence="1">
    <location>
        <begin position="154"/>
        <end position="171"/>
    </location>
</feature>
<feature type="transmembrane region" description="Helical" evidence="1">
    <location>
        <begin position="7"/>
        <end position="25"/>
    </location>
</feature>
<reference evidence="2 4" key="1">
    <citation type="submission" date="2014-04" db="EMBL/GenBank/DDBJ databases">
        <authorList>
            <person name="Bishop-Lilly K.A."/>
            <person name="Broomall S.M."/>
            <person name="Chain P.S."/>
            <person name="Chertkov O."/>
            <person name="Coyne S.R."/>
            <person name="Daligault H.E."/>
            <person name="Davenport K.W."/>
            <person name="Erkkila T."/>
            <person name="Frey K.G."/>
            <person name="Gibbons H.S."/>
            <person name="Gu W."/>
            <person name="Jaissle J."/>
            <person name="Johnson S.L."/>
            <person name="Koroleva G.I."/>
            <person name="Ladner J.T."/>
            <person name="Lo C.-C."/>
            <person name="Minogue T.D."/>
            <person name="Munk C."/>
            <person name="Palacios G.F."/>
            <person name="Redden C.L."/>
            <person name="Rosenzweig C.N."/>
            <person name="Scholz M.B."/>
            <person name="Teshima H."/>
            <person name="Xu Y."/>
        </authorList>
    </citation>
    <scope>NUCLEOTIDE SEQUENCE [LARGE SCALE GENOMIC DNA]</scope>
    <source>
        <strain evidence="2 4">BHP</strain>
    </source>
</reference>